<feature type="non-terminal residue" evidence="1">
    <location>
        <position position="13"/>
    </location>
</feature>
<protein>
    <submittedName>
        <fullName evidence="1">Radial spoke head 10 homolog B</fullName>
    </submittedName>
</protein>
<dbReference type="GeneTree" id="ENSGT00940000159899"/>
<keyword evidence="2" id="KW-1185">Reference proteome</keyword>
<dbReference type="EMBL" id="AC005995">
    <property type="status" value="NOT_ANNOTATED_CDS"/>
    <property type="molecule type" value="Genomic_DNA"/>
</dbReference>
<dbReference type="OrthoDB" id="294378at2759"/>
<dbReference type="Proteomes" id="UP000005640">
    <property type="component" value="Chromosome 7"/>
</dbReference>
<dbReference type="Ensembl" id="ENST00000542644.1">
    <property type="protein sequence ID" value="ENSP00000444512.1"/>
    <property type="gene ID" value="ENSG00000155026.17"/>
</dbReference>
<accession>F5GZE0</accession>
<gene>
    <name evidence="1" type="primary">RSPH10B</name>
</gene>
<dbReference type="ChiTaRS" id="RSPH10B">
    <property type="organism name" value="human"/>
</dbReference>
<reference evidence="1 2" key="3">
    <citation type="journal article" date="2004" name="Nature">
        <title>Finishing the euchromatic sequence of the human genome.</title>
        <authorList>
            <consortium name="International Human Genome Sequencing Consortium"/>
        </authorList>
    </citation>
    <scope>NUCLEOTIDE SEQUENCE [LARGE SCALE GENOMIC DNA]</scope>
</reference>
<reference evidence="1" key="5">
    <citation type="submission" date="2025-09" db="UniProtKB">
        <authorList>
            <consortium name="Ensembl"/>
        </authorList>
    </citation>
    <scope>IDENTIFICATION</scope>
</reference>
<dbReference type="OpenTargets" id="ENSG00000155026"/>
<dbReference type="ExpressionAtlas" id="F5GZE0">
    <property type="expression patterns" value="baseline and differential"/>
</dbReference>
<dbReference type="EMBL" id="AC004983">
    <property type="status" value="NOT_ANNOTATED_CDS"/>
    <property type="molecule type" value="Genomic_DNA"/>
</dbReference>
<dbReference type="OMA" id="YEGDFVC"/>
<reference evidence="1 2" key="2">
    <citation type="journal article" date="2003" name="Nature">
        <title>The DNA sequence of human chromosome 7.</title>
        <authorList>
            <person name="Hillier L.W."/>
            <person name="Fulton R.S."/>
            <person name="Fulton L.A."/>
            <person name="Graves T.A."/>
            <person name="Pepin K.H."/>
            <person name="Wagner-McPherson C."/>
            <person name="Layman D."/>
            <person name="Maas J."/>
            <person name="Jaeger S."/>
            <person name="Walker R."/>
            <person name="Wylie K."/>
            <person name="Sekhon M."/>
            <person name="Becker M.C."/>
            <person name="O'Laughlin M.D."/>
            <person name="Schaller M.E."/>
            <person name="Fewell G.A."/>
            <person name="Delehaunty K.D."/>
            <person name="Miner T.L."/>
            <person name="Nash W.E."/>
            <person name="Cordes M."/>
            <person name="Du H."/>
            <person name="Sun H."/>
            <person name="Edwards J."/>
            <person name="Bradshaw-Cordum H."/>
            <person name="Ali J."/>
            <person name="Andrews S."/>
            <person name="Isak A."/>
            <person name="Vanbrunt A."/>
            <person name="Nguyen C."/>
            <person name="Du F."/>
            <person name="Lamar B."/>
            <person name="Courtney L."/>
            <person name="Kalicki J."/>
            <person name="Ozersky P."/>
            <person name="Bielicki L."/>
            <person name="Scott K."/>
            <person name="Holmes A."/>
            <person name="Harkins R."/>
            <person name="Harris A."/>
            <person name="Strong C.M."/>
            <person name="Hou S."/>
            <person name="Tomlinson C."/>
            <person name="Dauphin-Kohlberg S."/>
            <person name="Kozlowicz-Reilly A."/>
            <person name="Leonard S."/>
            <person name="Rohlfing T."/>
            <person name="Rock S.M."/>
            <person name="Tin-Wollam A.M."/>
            <person name="Abbott A."/>
            <person name="Minx P."/>
            <person name="Maupin R."/>
            <person name="Strowmatt C."/>
            <person name="Latreille P."/>
            <person name="Miller N."/>
            <person name="Johnson D."/>
            <person name="Murray J."/>
            <person name="Woessner J.P."/>
            <person name="Wendl M.C."/>
            <person name="Yang S.P."/>
            <person name="Schultz B.R."/>
            <person name="Wallis J.W."/>
            <person name="Spieth J."/>
            <person name="Bieri T.A."/>
            <person name="Nelson J.O."/>
            <person name="Berkowicz N."/>
            <person name="Wohldmann P.E."/>
            <person name="Cook L.L."/>
            <person name="Hickenbotham M.T."/>
            <person name="Eldred J."/>
            <person name="Williams D."/>
            <person name="Bedell J.A."/>
            <person name="Mardis E.R."/>
            <person name="Clifton S.W."/>
            <person name="Chissoe S.L."/>
            <person name="Marra M.A."/>
            <person name="Raymond C."/>
            <person name="Haugen E."/>
            <person name="Gillett W."/>
            <person name="Zhou Y."/>
            <person name="James R."/>
            <person name="Phelps K."/>
            <person name="Iadanoto S."/>
            <person name="Bubb K."/>
            <person name="Simms E."/>
            <person name="Levy R."/>
            <person name="Clendenning J."/>
            <person name="Kaul R."/>
            <person name="Kent W.J."/>
            <person name="Furey T.S."/>
            <person name="Baertsch R.A."/>
            <person name="Brent M.R."/>
            <person name="Keibler E."/>
            <person name="Flicek P."/>
            <person name="Bork P."/>
            <person name="Suyama M."/>
            <person name="Bailey J.A."/>
            <person name="Portnoy M.E."/>
            <person name="Torrents D."/>
            <person name="Chinwalla A.T."/>
            <person name="Gish W.R."/>
            <person name="Eddy S.R."/>
            <person name="McPherson J.D."/>
            <person name="Olson M.V."/>
            <person name="Eichler E.E."/>
            <person name="Green E.D."/>
            <person name="Waterston R.H."/>
            <person name="Wilson R.K."/>
        </authorList>
    </citation>
    <scope>NUCLEOTIDE SEQUENCE [LARGE SCALE GENOMIC DNA]</scope>
</reference>
<name>F5GZE0_HUMAN</name>
<dbReference type="VEuPathDB" id="HostDB:ENSG00000155026"/>
<evidence type="ECO:0000313" key="2">
    <source>
        <dbReference type="Proteomes" id="UP000005640"/>
    </source>
</evidence>
<proteinExistence type="predicted"/>
<dbReference type="HOGENOM" id="CLU_3435898_0_0_1"/>
<sequence length="13" mass="1519">MVKEKKKADKKGE</sequence>
<dbReference type="Antibodypedia" id="57710">
    <property type="antibodies" value="39 antibodies from 12 providers"/>
</dbReference>
<dbReference type="HGNC" id="HGNC:27362">
    <property type="gene designation" value="RSPH10B"/>
</dbReference>
<dbReference type="Bgee" id="ENSG00000155026">
    <property type="expression patterns" value="Expressed in right uterine tube and 92 other cell types or tissues"/>
</dbReference>
<reference evidence="1" key="4">
    <citation type="submission" date="2025-08" db="UniProtKB">
        <authorList>
            <consortium name="Ensembl"/>
        </authorList>
    </citation>
    <scope>IDENTIFICATION</scope>
</reference>
<evidence type="ECO:0000313" key="1">
    <source>
        <dbReference type="Ensembl" id="ENSP00000444512.1"/>
    </source>
</evidence>
<organism evidence="1 2">
    <name type="scientific">Homo sapiens</name>
    <name type="common">Human</name>
    <dbReference type="NCBI Taxonomy" id="9606"/>
    <lineage>
        <taxon>Eukaryota</taxon>
        <taxon>Metazoa</taxon>
        <taxon>Chordata</taxon>
        <taxon>Craniata</taxon>
        <taxon>Vertebrata</taxon>
        <taxon>Euteleostomi</taxon>
        <taxon>Mammalia</taxon>
        <taxon>Eutheria</taxon>
        <taxon>Euarchontoglires</taxon>
        <taxon>Primates</taxon>
        <taxon>Haplorrhini</taxon>
        <taxon>Catarrhini</taxon>
        <taxon>Hominidae</taxon>
        <taxon>Homo</taxon>
    </lineage>
</organism>
<dbReference type="UCSC" id="uc064bfr.1">
    <property type="organism name" value="human"/>
</dbReference>
<reference evidence="1 2" key="1">
    <citation type="journal article" date="2001" name="Nature">
        <title>Initial sequencing and analysis of the human genome.</title>
        <authorList>
            <consortium name="International Human Genome Sequencing Consortium"/>
            <person name="Lander E.S."/>
            <person name="Linton L.M."/>
            <person name="Birren B."/>
            <person name="Nusbaum C."/>
            <person name="Zody M.C."/>
            <person name="Baldwin J."/>
            <person name="Devon K."/>
            <person name="Dewar K."/>
            <person name="Doyle M."/>
            <person name="FitzHugh W."/>
            <person name="Funke R."/>
            <person name="Gage D."/>
            <person name="Harris K."/>
            <person name="Heaford A."/>
            <person name="Howland J."/>
            <person name="Kann L."/>
            <person name="Lehoczky J."/>
            <person name="LeVine R."/>
            <person name="McEwan P."/>
            <person name="McKernan K."/>
            <person name="Meldrim J."/>
            <person name="Mesirov J.P."/>
            <person name="Miranda C."/>
            <person name="Morris W."/>
            <person name="Naylor J."/>
            <person name="Raymond C."/>
            <person name="Rosetti M."/>
            <person name="Santos R."/>
            <person name="Sheridan A."/>
            <person name="Sougnez C."/>
            <person name="Stange-Thomann N."/>
            <person name="Stojanovic N."/>
            <person name="Subramanian A."/>
            <person name="Wyman D."/>
            <person name="Rogers J."/>
            <person name="Sulston J."/>
            <person name="Ainscough R."/>
            <person name="Beck S."/>
            <person name="Bentley D."/>
            <person name="Burton J."/>
            <person name="Clee C."/>
            <person name="Carter N."/>
            <person name="Coulson A."/>
            <person name="Deadman R."/>
            <person name="Deloukas P."/>
            <person name="Dunham A."/>
            <person name="Dunham I."/>
            <person name="Durbin R."/>
            <person name="French L."/>
            <person name="Grafham D."/>
            <person name="Gregory S."/>
            <person name="Hubbard T."/>
            <person name="Humphray S."/>
            <person name="Hunt A."/>
            <person name="Jones M."/>
            <person name="Lloyd C."/>
            <person name="McMurray A."/>
            <person name="Matthews L."/>
            <person name="Mercer S."/>
            <person name="Milne S."/>
            <person name="Mullikin J.C."/>
            <person name="Mungall A."/>
            <person name="Plumb R."/>
            <person name="Ross M."/>
            <person name="Shownkeen R."/>
            <person name="Sims S."/>
            <person name="Waterston R.H."/>
            <person name="Wilson R.K."/>
            <person name="Hillier L.W."/>
            <person name="McPherson J.D."/>
            <person name="Marra M.A."/>
            <person name="Mardis E.R."/>
            <person name="Fulton L.A."/>
            <person name="Chinwalla A.T."/>
            <person name="Pepin K.H."/>
            <person name="Gish W.R."/>
            <person name="Chissoe S.L."/>
            <person name="Wendl M.C."/>
            <person name="Delehaunty K.D."/>
            <person name="Miner T.L."/>
            <person name="Delehaunty A."/>
            <person name="Kramer J.B."/>
            <person name="Cook L.L."/>
            <person name="Fulton R.S."/>
            <person name="Johnson D.L."/>
            <person name="Minx P.J."/>
            <person name="Clifton S.W."/>
            <person name="Hawkins T."/>
            <person name="Branscomb E."/>
            <person name="Predki P."/>
            <person name="Richardson P."/>
            <person name="Wenning S."/>
            <person name="Slezak T."/>
            <person name="Doggett N."/>
            <person name="Cheng J.F."/>
            <person name="Olsen A."/>
            <person name="Lucas S."/>
            <person name="Elkin C."/>
            <person name="Uberbacher E."/>
            <person name="Frazier M."/>
            <person name="Gibbs R.A."/>
            <person name="Muzny D.M."/>
            <person name="Scherer S.E."/>
            <person name="Bouck J.B."/>
            <person name="Sodergren E.J."/>
            <person name="Worley K.C."/>
            <person name="Rives C.M."/>
            <person name="Gorrell J.H."/>
            <person name="Metzker M.L."/>
            <person name="Naylor S.L."/>
            <person name="Kucherlapati R.S."/>
            <person name="Nelson D.L."/>
            <person name="Weinstock G.M."/>
            <person name="Sakaki Y."/>
            <person name="Fujiyama A."/>
            <person name="Hattori M."/>
            <person name="Yada T."/>
            <person name="Toyoda A."/>
            <person name="Itoh T."/>
            <person name="Kawagoe C."/>
            <person name="Watanabe H."/>
            <person name="Totoki Y."/>
            <person name="Taylor T."/>
            <person name="Weissenbach J."/>
            <person name="Heilig R."/>
            <person name="Saurin W."/>
            <person name="Artiguenave F."/>
            <person name="Brottier P."/>
            <person name="Bruls T."/>
            <person name="Pelletier E."/>
            <person name="Robert C."/>
            <person name="Wincker P."/>
            <person name="Smith D.R."/>
            <person name="Doucette-Stamm L."/>
            <person name="Rubenfield M."/>
            <person name="Weinstock K."/>
            <person name="Lee H.M."/>
            <person name="Dubois J."/>
            <person name="Rosenthal A."/>
            <person name="Platzer M."/>
            <person name="Nyakatura G."/>
            <person name="Taudien S."/>
            <person name="Rump A."/>
            <person name="Yang H."/>
            <person name="Yu J."/>
            <person name="Wang J."/>
            <person name="Huang G."/>
            <person name="Gu J."/>
            <person name="Hood L."/>
            <person name="Rowen L."/>
            <person name="Madan A."/>
            <person name="Qin S."/>
            <person name="Davis R.W."/>
            <person name="Federspiel N.A."/>
            <person name="Abola A.P."/>
            <person name="Proctor M.J."/>
            <person name="Myers R.M."/>
            <person name="Schmutz J."/>
            <person name="Dickson M."/>
            <person name="Grimwood J."/>
            <person name="Cox D.R."/>
            <person name="Olson M.V."/>
            <person name="Kaul R."/>
            <person name="Raymond C."/>
            <person name="Shimizu N."/>
            <person name="Kawasaki K."/>
            <person name="Minoshima S."/>
            <person name="Evans G.A."/>
            <person name="Athanasiou M."/>
            <person name="Schultz R."/>
            <person name="Roe B.A."/>
            <person name="Chen F."/>
            <person name="Pan H."/>
            <person name="Ramser J."/>
            <person name="Lehrach H."/>
            <person name="Reinhardt R."/>
            <person name="McCombie W.R."/>
            <person name="de la Bastide M."/>
            <person name="Dedhia N."/>
            <person name="Blocker H."/>
            <person name="Hornischer K."/>
            <person name="Nordsiek G."/>
            <person name="Agarwala R."/>
            <person name="Aravind L."/>
            <person name="Bailey J.A."/>
            <person name="Bateman A."/>
            <person name="Batzoglou S."/>
            <person name="Birney E."/>
            <person name="Bork P."/>
            <person name="Brown D.G."/>
            <person name="Burge C.B."/>
            <person name="Cerutti L."/>
            <person name="Chen H.C."/>
            <person name="Church D."/>
            <person name="Clamp M."/>
            <person name="Copley R.R."/>
            <person name="Doerks T."/>
            <person name="Eddy S.R."/>
            <person name="Eichler E.E."/>
            <person name="Furey T.S."/>
            <person name="Galagan J."/>
            <person name="Gilbert J.G."/>
            <person name="Harmon C."/>
            <person name="Hayashizaki Y."/>
            <person name="Haussler D."/>
            <person name="Hermjakob H."/>
            <person name="Hokamp K."/>
            <person name="Jang W."/>
            <person name="Johnson L.S."/>
            <person name="Jones T.A."/>
            <person name="Kasif S."/>
            <person name="Kaspryzk A."/>
            <person name="Kennedy S."/>
            <person name="Kent W.J."/>
            <person name="Kitts P."/>
            <person name="Koonin E.V."/>
            <person name="Korf I."/>
            <person name="Kulp D."/>
            <person name="Lancet D."/>
            <person name="Lowe T.M."/>
            <person name="McLysaght A."/>
            <person name="Mikkelsen T."/>
            <person name="Moran J.V."/>
            <person name="Mulder N."/>
            <person name="Pollara V.J."/>
            <person name="Ponting C.P."/>
            <person name="Schuler G."/>
            <person name="Schultz J."/>
            <person name="Slater G."/>
            <person name="Smit A.F."/>
            <person name="Stupka E."/>
            <person name="Szustakowski J."/>
            <person name="Thierry-Mieg D."/>
            <person name="Thierry-Mieg J."/>
            <person name="Wagner L."/>
            <person name="Wallis J."/>
            <person name="Wheeler R."/>
            <person name="Williams A."/>
            <person name="Wolf Y.I."/>
            <person name="Wolfe K.H."/>
            <person name="Yang S.P."/>
            <person name="Yeh R.F."/>
            <person name="Collins F."/>
            <person name="Guyer M.S."/>
            <person name="Peterson J."/>
            <person name="Felsenfeld A."/>
            <person name="Wetterstrand K.A."/>
            <person name="Patrinos A."/>
            <person name="Morgan M.J."/>
            <person name="de Jong P."/>
            <person name="Catanese J.J."/>
            <person name="Osoegawa K."/>
            <person name="Shizuya H."/>
            <person name="Choi S."/>
            <person name="Chen Y.J."/>
        </authorList>
    </citation>
    <scope>NUCLEOTIDE SEQUENCE [LARGE SCALE GENOMIC DNA]</scope>
</reference>
<dbReference type="Ensembl" id="ENST00000542644.1">
    <property type="protein sequence ID" value="ENSP00000444512.1"/>
    <property type="gene ID" value="ENSG00000155026.18"/>
</dbReference>